<dbReference type="Gene3D" id="3.30.1490.30">
    <property type="match status" value="1"/>
</dbReference>
<evidence type="ECO:0000256" key="6">
    <source>
        <dbReference type="ARBA" id="ARBA00023029"/>
    </source>
</evidence>
<protein>
    <recommendedName>
        <fullName evidence="3">DNA topoisomerase (ATP-hydrolyzing)</fullName>
        <ecNumber evidence="3">5.6.2.2</ecNumber>
    </recommendedName>
</protein>
<keyword evidence="7" id="KW-0238">DNA-binding</keyword>
<dbReference type="GO" id="GO:0000819">
    <property type="term" value="P:sister chromatid segregation"/>
    <property type="evidence" value="ECO:0007669"/>
    <property type="project" value="TreeGrafter"/>
</dbReference>
<dbReference type="GO" id="GO:0000712">
    <property type="term" value="P:resolution of meiotic recombination intermediates"/>
    <property type="evidence" value="ECO:0007669"/>
    <property type="project" value="TreeGrafter"/>
</dbReference>
<evidence type="ECO:0000256" key="2">
    <source>
        <dbReference type="ARBA" id="ARBA00001946"/>
    </source>
</evidence>
<gene>
    <name evidence="10" type="ORF">E2562_037737</name>
</gene>
<comment type="cofactor">
    <cofactor evidence="2">
        <name>Mg(2+)</name>
        <dbReference type="ChEBI" id="CHEBI:18420"/>
    </cofactor>
</comment>
<dbReference type="EMBL" id="SPHZ02000011">
    <property type="protein sequence ID" value="KAF0894242.1"/>
    <property type="molecule type" value="Genomic_DNA"/>
</dbReference>
<evidence type="ECO:0000256" key="4">
    <source>
        <dbReference type="ARBA" id="ARBA00022741"/>
    </source>
</evidence>
<evidence type="ECO:0000256" key="3">
    <source>
        <dbReference type="ARBA" id="ARBA00012895"/>
    </source>
</evidence>
<evidence type="ECO:0000256" key="8">
    <source>
        <dbReference type="ARBA" id="ARBA00023235"/>
    </source>
</evidence>
<dbReference type="GO" id="GO:0003918">
    <property type="term" value="F:DNA topoisomerase type II (double strand cut, ATP-hydrolyzing) activity"/>
    <property type="evidence" value="ECO:0007669"/>
    <property type="project" value="UniProtKB-EC"/>
</dbReference>
<reference evidence="10 11" key="1">
    <citation type="submission" date="2019-11" db="EMBL/GenBank/DDBJ databases">
        <title>Whole genome sequence of Oryza granulata.</title>
        <authorList>
            <person name="Li W."/>
        </authorList>
    </citation>
    <scope>NUCLEOTIDE SEQUENCE [LARGE SCALE GENOMIC DNA]</scope>
    <source>
        <strain evidence="11">cv. Menghai</strain>
        <tissue evidence="10">Leaf</tissue>
    </source>
</reference>
<dbReference type="GO" id="GO:0005524">
    <property type="term" value="F:ATP binding"/>
    <property type="evidence" value="ECO:0007669"/>
    <property type="project" value="UniProtKB-KW"/>
</dbReference>
<comment type="catalytic activity">
    <reaction evidence="1">
        <text>ATP-dependent breakage, passage and rejoining of double-stranded DNA.</text>
        <dbReference type="EC" id="5.6.2.2"/>
    </reaction>
</comment>
<proteinExistence type="predicted"/>
<dbReference type="SUPFAM" id="SSF56719">
    <property type="entry name" value="Type II DNA topoisomerase"/>
    <property type="match status" value="1"/>
</dbReference>
<dbReference type="InterPro" id="IPR031660">
    <property type="entry name" value="TOPRIM_C"/>
</dbReference>
<evidence type="ECO:0000256" key="1">
    <source>
        <dbReference type="ARBA" id="ARBA00000185"/>
    </source>
</evidence>
<accession>A0A6G1C253</accession>
<keyword evidence="4" id="KW-0547">Nucleotide-binding</keyword>
<dbReference type="InterPro" id="IPR050634">
    <property type="entry name" value="DNA_Topoisomerase_II"/>
</dbReference>
<dbReference type="Proteomes" id="UP000479710">
    <property type="component" value="Unassembled WGS sequence"/>
</dbReference>
<dbReference type="PANTHER" id="PTHR10169:SF38">
    <property type="entry name" value="DNA TOPOISOMERASE 2"/>
    <property type="match status" value="1"/>
</dbReference>
<keyword evidence="5" id="KW-0067">ATP-binding</keyword>
<dbReference type="GO" id="GO:0005634">
    <property type="term" value="C:nucleus"/>
    <property type="evidence" value="ECO:0007669"/>
    <property type="project" value="TreeGrafter"/>
</dbReference>
<sequence>MLWVYKGKAMVCRNISYIPALYTMFDRILLFSARIGIGQIDILFVSINIAKGRISIYSHGDGLLVEAIPEDINPRELFFYGILSNNINIKKTGADRSNSGDVFTFFSKLIIEISDSGQKYKQMVGFAELGRDYYGVFALKEYKSWEESHPGADSSGWSIKYYKGLGTSTFEEGRQYFKDIATDQRHFIWVDEEDDKAIEGLGQMYHLSVNMRIC</sequence>
<keyword evidence="6" id="KW-0799">Topoisomerase</keyword>
<dbReference type="PANTHER" id="PTHR10169">
    <property type="entry name" value="DNA TOPOISOMERASE/GYRASE"/>
    <property type="match status" value="1"/>
</dbReference>
<evidence type="ECO:0000313" key="11">
    <source>
        <dbReference type="Proteomes" id="UP000479710"/>
    </source>
</evidence>
<evidence type="ECO:0000256" key="7">
    <source>
        <dbReference type="ARBA" id="ARBA00023125"/>
    </source>
</evidence>
<dbReference type="EC" id="5.6.2.2" evidence="3"/>
<keyword evidence="8" id="KW-0413">Isomerase</keyword>
<name>A0A6G1C253_9ORYZ</name>
<dbReference type="GO" id="GO:0003677">
    <property type="term" value="F:DNA binding"/>
    <property type="evidence" value="ECO:0007669"/>
    <property type="project" value="UniProtKB-KW"/>
</dbReference>
<dbReference type="OrthoDB" id="276498at2759"/>
<feature type="domain" description="C-terminal associated" evidence="9">
    <location>
        <begin position="135"/>
        <end position="199"/>
    </location>
</feature>
<dbReference type="InterPro" id="IPR013760">
    <property type="entry name" value="Topo_IIA-like_dom_sf"/>
</dbReference>
<evidence type="ECO:0000313" key="10">
    <source>
        <dbReference type="EMBL" id="KAF0894242.1"/>
    </source>
</evidence>
<evidence type="ECO:0000259" key="9">
    <source>
        <dbReference type="Pfam" id="PF16898"/>
    </source>
</evidence>
<organism evidence="10 11">
    <name type="scientific">Oryza meyeriana var. granulata</name>
    <dbReference type="NCBI Taxonomy" id="110450"/>
    <lineage>
        <taxon>Eukaryota</taxon>
        <taxon>Viridiplantae</taxon>
        <taxon>Streptophyta</taxon>
        <taxon>Embryophyta</taxon>
        <taxon>Tracheophyta</taxon>
        <taxon>Spermatophyta</taxon>
        <taxon>Magnoliopsida</taxon>
        <taxon>Liliopsida</taxon>
        <taxon>Poales</taxon>
        <taxon>Poaceae</taxon>
        <taxon>BOP clade</taxon>
        <taxon>Oryzoideae</taxon>
        <taxon>Oryzeae</taxon>
        <taxon>Oryzinae</taxon>
        <taxon>Oryza</taxon>
        <taxon>Oryza meyeriana</taxon>
    </lineage>
</organism>
<evidence type="ECO:0000256" key="5">
    <source>
        <dbReference type="ARBA" id="ARBA00022840"/>
    </source>
</evidence>
<dbReference type="Pfam" id="PF16898">
    <property type="entry name" value="TOPRIM_C"/>
    <property type="match status" value="1"/>
</dbReference>
<keyword evidence="11" id="KW-1185">Reference proteome</keyword>
<dbReference type="AlphaFoldDB" id="A0A6G1C253"/>
<comment type="caution">
    <text evidence="10">The sequence shown here is derived from an EMBL/GenBank/DDBJ whole genome shotgun (WGS) entry which is preliminary data.</text>
</comment>